<reference evidence="2" key="1">
    <citation type="journal article" date="2019" name="Int. J. Syst. Evol. Microbiol.">
        <title>The Global Catalogue of Microorganisms (GCM) 10K type strain sequencing project: providing services to taxonomists for standard genome sequencing and annotation.</title>
        <authorList>
            <consortium name="The Broad Institute Genomics Platform"/>
            <consortium name="The Broad Institute Genome Sequencing Center for Infectious Disease"/>
            <person name="Wu L."/>
            <person name="Ma J."/>
        </authorList>
    </citation>
    <scope>NUCLEOTIDE SEQUENCE [LARGE SCALE GENOMIC DNA]</scope>
    <source>
        <strain evidence="2">JCM 10303</strain>
    </source>
</reference>
<dbReference type="EMBL" id="BAAAGS010000071">
    <property type="protein sequence ID" value="GAA0556570.1"/>
    <property type="molecule type" value="Genomic_DNA"/>
</dbReference>
<organism evidence="1 2">
    <name type="scientific">Saccharopolyspora erythraea</name>
    <name type="common">Streptomyces erythraeus</name>
    <dbReference type="NCBI Taxonomy" id="1836"/>
    <lineage>
        <taxon>Bacteria</taxon>
        <taxon>Bacillati</taxon>
        <taxon>Actinomycetota</taxon>
        <taxon>Actinomycetes</taxon>
        <taxon>Pseudonocardiales</taxon>
        <taxon>Pseudonocardiaceae</taxon>
        <taxon>Saccharopolyspora</taxon>
    </lineage>
</organism>
<protein>
    <submittedName>
        <fullName evidence="1">Uncharacterized protein</fullName>
    </submittedName>
</protein>
<gene>
    <name evidence="1" type="ORF">GCM10009533_62840</name>
</gene>
<comment type="caution">
    <text evidence="1">The sequence shown here is derived from an EMBL/GenBank/DDBJ whole genome shotgun (WGS) entry which is preliminary data.</text>
</comment>
<sequence>MTANPDDPSLGLEQVLVGILRSEHGNRLPRLAVYWKRFCMNVMTDSAAPRRLSRIPVTVALA</sequence>
<evidence type="ECO:0000313" key="1">
    <source>
        <dbReference type="EMBL" id="GAA0556570.1"/>
    </source>
</evidence>
<keyword evidence="2" id="KW-1185">Reference proteome</keyword>
<accession>A0ABP3P520</accession>
<evidence type="ECO:0000313" key="2">
    <source>
        <dbReference type="Proteomes" id="UP001500729"/>
    </source>
</evidence>
<dbReference type="Proteomes" id="UP001500729">
    <property type="component" value="Unassembled WGS sequence"/>
</dbReference>
<name>A0ABP3P520_SACER</name>
<proteinExistence type="predicted"/>